<organism evidence="3 4">
    <name type="scientific">Corallococcus exiguus</name>
    <dbReference type="NCBI Taxonomy" id="83462"/>
    <lineage>
        <taxon>Bacteria</taxon>
        <taxon>Pseudomonadati</taxon>
        <taxon>Myxococcota</taxon>
        <taxon>Myxococcia</taxon>
        <taxon>Myxococcales</taxon>
        <taxon>Cystobacterineae</taxon>
        <taxon>Myxococcaceae</taxon>
        <taxon>Corallococcus</taxon>
    </lineage>
</organism>
<evidence type="ECO:0008006" key="5">
    <source>
        <dbReference type="Google" id="ProtNLM"/>
    </source>
</evidence>
<dbReference type="RefSeq" id="WP_139924138.1">
    <property type="nucleotide sequence ID" value="NZ_CBCSLE010000078.1"/>
</dbReference>
<name>A0A7X4YE27_9BACT</name>
<reference evidence="3 4" key="1">
    <citation type="submission" date="2020-01" db="EMBL/GenBank/DDBJ databases">
        <title>The draft genome sequence of Corallococcus exiguus DSM 14696.</title>
        <authorList>
            <person name="Zhang X."/>
            <person name="Zhu H."/>
        </authorList>
    </citation>
    <scope>NUCLEOTIDE SEQUENCE [LARGE SCALE GENOMIC DNA]</scope>
    <source>
        <strain evidence="3 4">DSM 14696</strain>
    </source>
</reference>
<dbReference type="EMBL" id="JAAAPK010000005">
    <property type="protein sequence ID" value="NBC42667.1"/>
    <property type="molecule type" value="Genomic_DNA"/>
</dbReference>
<evidence type="ECO:0000256" key="1">
    <source>
        <dbReference type="SAM" id="MobiDB-lite"/>
    </source>
</evidence>
<evidence type="ECO:0000313" key="3">
    <source>
        <dbReference type="EMBL" id="NBC42667.1"/>
    </source>
</evidence>
<feature type="signal peptide" evidence="2">
    <location>
        <begin position="1"/>
        <end position="18"/>
    </location>
</feature>
<protein>
    <recommendedName>
        <fullName evidence="5">Copper-binding protein</fullName>
    </recommendedName>
</protein>
<sequence length="161" mass="17096">MKKLIIAAVLCLGTTAFAQEPTGTPENPAPSAPSSRQHGRRSTGIEAQQVGPAIGDAAKSVVGAQTSKEAAAQTGVWKEKYAFDMEGTVKAKDKDDITLARKDTLPEVKLEVRDKTKVTLDDQPAKVSDLPEGANVRAKFQLEGDDSVALELKATSPKPKK</sequence>
<evidence type="ECO:0000313" key="4">
    <source>
        <dbReference type="Proteomes" id="UP000537825"/>
    </source>
</evidence>
<proteinExistence type="predicted"/>
<dbReference type="Proteomes" id="UP000537825">
    <property type="component" value="Unassembled WGS sequence"/>
</dbReference>
<feature type="region of interest" description="Disordered" evidence="1">
    <location>
        <begin position="18"/>
        <end position="52"/>
    </location>
</feature>
<comment type="caution">
    <text evidence="3">The sequence shown here is derived from an EMBL/GenBank/DDBJ whole genome shotgun (WGS) entry which is preliminary data.</text>
</comment>
<evidence type="ECO:0000256" key="2">
    <source>
        <dbReference type="SAM" id="SignalP"/>
    </source>
</evidence>
<feature type="chain" id="PRO_5030898569" description="Copper-binding protein" evidence="2">
    <location>
        <begin position="19"/>
        <end position="161"/>
    </location>
</feature>
<gene>
    <name evidence="3" type="ORF">GTZ93_22965</name>
</gene>
<keyword evidence="2" id="KW-0732">Signal</keyword>
<dbReference type="AlphaFoldDB" id="A0A7X4YE27"/>
<keyword evidence="4" id="KW-1185">Reference proteome</keyword>
<accession>A0A7X4YE27</accession>